<organism evidence="3 4">
    <name type="scientific">Halogeometricum luteum</name>
    <dbReference type="NCBI Taxonomy" id="2950537"/>
    <lineage>
        <taxon>Archaea</taxon>
        <taxon>Methanobacteriati</taxon>
        <taxon>Methanobacteriota</taxon>
        <taxon>Stenosarchaea group</taxon>
        <taxon>Halobacteria</taxon>
        <taxon>Halobacteriales</taxon>
        <taxon>Haloferacaceae</taxon>
        <taxon>Halogeometricum</taxon>
    </lineage>
</organism>
<feature type="domain" description="Halobacterial output" evidence="2">
    <location>
        <begin position="27"/>
        <end position="94"/>
    </location>
</feature>
<name>A0ABU2FXI2_9EURY</name>
<sequence>MRDTEPTDAAVDYNSETGTYRGYFDPDSEPVSDAVVRVLSRISEREPEDLRPVDDIVDPIVLDALVRERRGEFQFRFEHEGYAVLVTSGGELLVWSGTVPLGGEILTDAQFRSALDQIVREAEENGIGVEGGWETSAADEGSVWDVEILEVRRSD</sequence>
<keyword evidence="4" id="KW-1185">Reference proteome</keyword>
<evidence type="ECO:0000259" key="2">
    <source>
        <dbReference type="Pfam" id="PF18545"/>
    </source>
</evidence>
<accession>A0ABU2FXI2</accession>
<dbReference type="EMBL" id="JAMQOQ010000001">
    <property type="protein sequence ID" value="MDS0293225.1"/>
    <property type="molecule type" value="Genomic_DNA"/>
</dbReference>
<proteinExistence type="predicted"/>
<dbReference type="InterPro" id="IPR040624">
    <property type="entry name" value="HalOD1"/>
</dbReference>
<evidence type="ECO:0000256" key="1">
    <source>
        <dbReference type="SAM" id="MobiDB-lite"/>
    </source>
</evidence>
<feature type="region of interest" description="Disordered" evidence="1">
    <location>
        <begin position="1"/>
        <end position="25"/>
    </location>
</feature>
<protein>
    <recommendedName>
        <fullName evidence="2">Halobacterial output domain-containing protein</fullName>
    </recommendedName>
</protein>
<comment type="caution">
    <text evidence="3">The sequence shown here is derived from an EMBL/GenBank/DDBJ whole genome shotgun (WGS) entry which is preliminary data.</text>
</comment>
<evidence type="ECO:0000313" key="3">
    <source>
        <dbReference type="EMBL" id="MDS0293225.1"/>
    </source>
</evidence>
<dbReference type="Pfam" id="PF18545">
    <property type="entry name" value="HalOD1"/>
    <property type="match status" value="1"/>
</dbReference>
<dbReference type="RefSeq" id="WP_310927045.1">
    <property type="nucleotide sequence ID" value="NZ_JAMQOQ010000001.1"/>
</dbReference>
<dbReference type="Proteomes" id="UP001254813">
    <property type="component" value="Unassembled WGS sequence"/>
</dbReference>
<evidence type="ECO:0000313" key="4">
    <source>
        <dbReference type="Proteomes" id="UP001254813"/>
    </source>
</evidence>
<reference evidence="3 4" key="1">
    <citation type="submission" date="2022-06" db="EMBL/GenBank/DDBJ databases">
        <title>Halogeometricum sp. a new haloarchaeum isolate from saline soil.</title>
        <authorList>
            <person name="Strakova D."/>
            <person name="Galisteo C."/>
            <person name="Sanchez-Porro C."/>
            <person name="Ventosa A."/>
        </authorList>
    </citation>
    <scope>NUCLEOTIDE SEQUENCE [LARGE SCALE GENOMIC DNA]</scope>
    <source>
        <strain evidence="4">S3BR25-2</strain>
    </source>
</reference>
<gene>
    <name evidence="3" type="ORF">NDI79_03440</name>
</gene>